<organism evidence="1 2">
    <name type="scientific">Luteolibacter arcticus</name>
    <dbReference type="NCBI Taxonomy" id="1581411"/>
    <lineage>
        <taxon>Bacteria</taxon>
        <taxon>Pseudomonadati</taxon>
        <taxon>Verrucomicrobiota</taxon>
        <taxon>Verrucomicrobiia</taxon>
        <taxon>Verrucomicrobiales</taxon>
        <taxon>Verrucomicrobiaceae</taxon>
        <taxon>Luteolibacter</taxon>
    </lineage>
</organism>
<accession>A0ABT3GL19</accession>
<evidence type="ECO:0000313" key="2">
    <source>
        <dbReference type="Proteomes" id="UP001320876"/>
    </source>
</evidence>
<proteinExistence type="predicted"/>
<gene>
    <name evidence="1" type="ORF">OKA05_16750</name>
</gene>
<dbReference type="EMBL" id="JAPDDT010000007">
    <property type="protein sequence ID" value="MCW1924218.1"/>
    <property type="molecule type" value="Genomic_DNA"/>
</dbReference>
<dbReference type="Proteomes" id="UP001320876">
    <property type="component" value="Unassembled WGS sequence"/>
</dbReference>
<comment type="caution">
    <text evidence="1">The sequence shown here is derived from an EMBL/GenBank/DDBJ whole genome shotgun (WGS) entry which is preliminary data.</text>
</comment>
<sequence>MKLLPPPGRFLLPALLAFVLAACDGRKEVVQGQVAEADVAELSTPSESAERRRVRELLEGVVIPRLDFENISAEECADYVAFRIKEIAPAKAVKIVVRRPMPIDEEGRPILRGQFCYGGHTWKAESISAWQVLERIASDNRMSVEVDEMRVQLMPLPVDGEPMALLRPLEED</sequence>
<reference evidence="1 2" key="1">
    <citation type="submission" date="2022-10" db="EMBL/GenBank/DDBJ databases">
        <title>Luteolibacter arcticus strain CCTCC AB 2014275, whole genome shotgun sequencing project.</title>
        <authorList>
            <person name="Zhao G."/>
            <person name="Shen L."/>
        </authorList>
    </citation>
    <scope>NUCLEOTIDE SEQUENCE [LARGE SCALE GENOMIC DNA]</scope>
    <source>
        <strain evidence="1 2">CCTCC AB 2014275</strain>
    </source>
</reference>
<name>A0ABT3GL19_9BACT</name>
<keyword evidence="2" id="KW-1185">Reference proteome</keyword>
<dbReference type="RefSeq" id="WP_264488326.1">
    <property type="nucleotide sequence ID" value="NZ_JAPDDT010000007.1"/>
</dbReference>
<evidence type="ECO:0008006" key="3">
    <source>
        <dbReference type="Google" id="ProtNLM"/>
    </source>
</evidence>
<evidence type="ECO:0000313" key="1">
    <source>
        <dbReference type="EMBL" id="MCW1924218.1"/>
    </source>
</evidence>
<dbReference type="PROSITE" id="PS51257">
    <property type="entry name" value="PROKAR_LIPOPROTEIN"/>
    <property type="match status" value="1"/>
</dbReference>
<protein>
    <recommendedName>
        <fullName evidence="3">Lipoprotein</fullName>
    </recommendedName>
</protein>